<gene>
    <name evidence="1" type="ORF">IIA_04209</name>
</gene>
<comment type="caution">
    <text evidence="1">The sequence shown here is derived from an EMBL/GenBank/DDBJ whole genome shotgun (WGS) entry which is preliminary data.</text>
</comment>
<dbReference type="Gene3D" id="6.10.140.2160">
    <property type="match status" value="1"/>
</dbReference>
<evidence type="ECO:0000313" key="1">
    <source>
        <dbReference type="EMBL" id="EJR18256.1"/>
    </source>
</evidence>
<sequence length="196" mass="22258">MAHNFLDPSEKSLILKSPSTTDNIRETLVEIPIELTSKLSTKRQNFVHALVKNNLNVAKACEEAGISTAYGYRLQNDPLIRSYYTALMNQRSFWQVTSHQEALSLATDIARGNCEGDEVVNMKTGEVHTLKVSNRDRLKALDLLYKYHKLVEPESSRDSQPVNIVVDIEGLDELNPYYVPPKTRKDITPDGDYLEY</sequence>
<evidence type="ECO:0008006" key="3">
    <source>
        <dbReference type="Google" id="ProtNLM"/>
    </source>
</evidence>
<reference evidence="1" key="1">
    <citation type="submission" date="2012-04" db="EMBL/GenBank/DDBJ databases">
        <title>The Genome Sequence of Bacillus cereus VD014.</title>
        <authorList>
            <consortium name="The Broad Institute Genome Sequencing Platform"/>
            <consortium name="The Broad Institute Genome Sequencing Center for Infectious Disease"/>
            <person name="Feldgarden M."/>
            <person name="Van der Auwera G.A."/>
            <person name="Mahillon J."/>
            <person name="Duprez V."/>
            <person name="Timmery S."/>
            <person name="Mattelet C."/>
            <person name="Dierick K."/>
            <person name="Sun M."/>
            <person name="Yu Z."/>
            <person name="Zhu L."/>
            <person name="Hu X."/>
            <person name="Shank E.B."/>
            <person name="Swiecicka I."/>
            <person name="Hansen B.M."/>
            <person name="Andrup L."/>
            <person name="Young S.K."/>
            <person name="Zeng Q."/>
            <person name="Gargeya S."/>
            <person name="Fitzgerald M."/>
            <person name="Haas B."/>
            <person name="Abouelleil A."/>
            <person name="Alvarado L."/>
            <person name="Arachchi H.M."/>
            <person name="Berlin A."/>
            <person name="Chapman S.B."/>
            <person name="Goldberg J."/>
            <person name="Griggs A."/>
            <person name="Gujja S."/>
            <person name="Hansen M."/>
            <person name="Howarth C."/>
            <person name="Imamovic A."/>
            <person name="Larimer J."/>
            <person name="McCowen C."/>
            <person name="Montmayeur A."/>
            <person name="Murphy C."/>
            <person name="Neiman D."/>
            <person name="Pearson M."/>
            <person name="Priest M."/>
            <person name="Roberts A."/>
            <person name="Saif S."/>
            <person name="Shea T."/>
            <person name="Sisk P."/>
            <person name="Sykes S."/>
            <person name="Wortman J."/>
            <person name="Nusbaum C."/>
            <person name="Birren B."/>
        </authorList>
    </citation>
    <scope>NUCLEOTIDE SEQUENCE</scope>
    <source>
        <strain evidence="1">VD014</strain>
    </source>
</reference>
<dbReference type="InterPro" id="IPR005335">
    <property type="entry name" value="Terminase_ssu"/>
</dbReference>
<organism evidence="1 2">
    <name type="scientific">Bacillus cereus (strain VD014)</name>
    <dbReference type="NCBI Taxonomy" id="1053223"/>
    <lineage>
        <taxon>Bacteria</taxon>
        <taxon>Bacillati</taxon>
        <taxon>Bacillota</taxon>
        <taxon>Bacilli</taxon>
        <taxon>Bacillales</taxon>
        <taxon>Bacillaceae</taxon>
        <taxon>Bacillus</taxon>
        <taxon>Bacillus cereus group</taxon>
    </lineage>
</organism>
<proteinExistence type="predicted"/>
<dbReference type="Proteomes" id="UP000006607">
    <property type="component" value="Unassembled WGS sequence"/>
</dbReference>
<protein>
    <recommendedName>
        <fullName evidence="3">Terminase small subunit</fullName>
    </recommendedName>
</protein>
<dbReference type="GO" id="GO:0051276">
    <property type="term" value="P:chromosome organization"/>
    <property type="evidence" value="ECO:0007669"/>
    <property type="project" value="InterPro"/>
</dbReference>
<dbReference type="EMBL" id="AHER01000039">
    <property type="protein sequence ID" value="EJR18256.1"/>
    <property type="molecule type" value="Genomic_DNA"/>
</dbReference>
<name>A0A9W5K4R5_BACC8</name>
<evidence type="ECO:0000313" key="2">
    <source>
        <dbReference type="Proteomes" id="UP000006607"/>
    </source>
</evidence>
<dbReference type="AlphaFoldDB" id="A0A9W5K4R5"/>
<dbReference type="RefSeq" id="WP_000940926.1">
    <property type="nucleotide sequence ID" value="NZ_JH792025.1"/>
</dbReference>
<accession>A0A9W5K4R5</accession>
<dbReference type="Pfam" id="PF03592">
    <property type="entry name" value="Terminase_2"/>
    <property type="match status" value="1"/>
</dbReference>